<name>A0A8X6T928_TRICX</name>
<evidence type="ECO:0000259" key="6">
    <source>
        <dbReference type="PROSITE" id="PS50222"/>
    </source>
</evidence>
<dbReference type="InterPro" id="IPR002048">
    <property type="entry name" value="EF_hand_dom"/>
</dbReference>
<keyword evidence="2" id="KW-0479">Metal-binding</keyword>
<dbReference type="InterPro" id="IPR018247">
    <property type="entry name" value="EF_Hand_1_Ca_BS"/>
</dbReference>
<feature type="domain" description="EF-hand" evidence="6">
    <location>
        <begin position="431"/>
        <end position="466"/>
    </location>
</feature>
<organism evidence="7 8">
    <name type="scientific">Trichonephila clavipes</name>
    <name type="common">Golden silk orbweaver</name>
    <name type="synonym">Nephila clavipes</name>
    <dbReference type="NCBI Taxonomy" id="2585209"/>
    <lineage>
        <taxon>Eukaryota</taxon>
        <taxon>Metazoa</taxon>
        <taxon>Ecdysozoa</taxon>
        <taxon>Arthropoda</taxon>
        <taxon>Chelicerata</taxon>
        <taxon>Arachnida</taxon>
        <taxon>Araneae</taxon>
        <taxon>Araneomorphae</taxon>
        <taxon>Entelegynae</taxon>
        <taxon>Araneoidea</taxon>
        <taxon>Nephilidae</taxon>
        <taxon>Trichonephila</taxon>
    </lineage>
</organism>
<dbReference type="EMBL" id="BMAU01021359">
    <property type="protein sequence ID" value="GFY21918.1"/>
    <property type="molecule type" value="Genomic_DNA"/>
</dbReference>
<dbReference type="SUPFAM" id="SSF47473">
    <property type="entry name" value="EF-hand"/>
    <property type="match status" value="1"/>
</dbReference>
<dbReference type="InterPro" id="IPR006186">
    <property type="entry name" value="Ser/Thr-sp_prot-phosphatase"/>
</dbReference>
<protein>
    <recommendedName>
        <fullName evidence="6">EF-hand domain-containing protein</fullName>
    </recommendedName>
</protein>
<dbReference type="PROSITE" id="PS50222">
    <property type="entry name" value="EF_HAND_2"/>
    <property type="match status" value="2"/>
</dbReference>
<dbReference type="SMART" id="SM00156">
    <property type="entry name" value="PP2Ac"/>
    <property type="match status" value="1"/>
</dbReference>
<evidence type="ECO:0000256" key="5">
    <source>
        <dbReference type="SAM" id="MobiDB-lite"/>
    </source>
</evidence>
<feature type="region of interest" description="Disordered" evidence="5">
    <location>
        <begin position="73"/>
        <end position="107"/>
    </location>
</feature>
<keyword evidence="8" id="KW-1185">Reference proteome</keyword>
<reference evidence="7" key="1">
    <citation type="submission" date="2020-08" db="EMBL/GenBank/DDBJ databases">
        <title>Multicomponent nature underlies the extraordinary mechanical properties of spider dragline silk.</title>
        <authorList>
            <person name="Kono N."/>
            <person name="Nakamura H."/>
            <person name="Mori M."/>
            <person name="Yoshida Y."/>
            <person name="Ohtoshi R."/>
            <person name="Malay A.D."/>
            <person name="Moran D.A.P."/>
            <person name="Tomita M."/>
            <person name="Numata K."/>
            <person name="Arakawa K."/>
        </authorList>
    </citation>
    <scope>NUCLEOTIDE SEQUENCE</scope>
</reference>
<evidence type="ECO:0000256" key="3">
    <source>
        <dbReference type="ARBA" id="ARBA00022837"/>
    </source>
</evidence>
<dbReference type="Proteomes" id="UP000887159">
    <property type="component" value="Unassembled WGS sequence"/>
</dbReference>
<evidence type="ECO:0000256" key="1">
    <source>
        <dbReference type="ARBA" id="ARBA00001936"/>
    </source>
</evidence>
<dbReference type="InterPro" id="IPR051134">
    <property type="entry name" value="PPP_phosphatase"/>
</dbReference>
<dbReference type="GO" id="GO:0005509">
    <property type="term" value="F:calcium ion binding"/>
    <property type="evidence" value="ECO:0007669"/>
    <property type="project" value="InterPro"/>
</dbReference>
<dbReference type="CDD" id="cd00051">
    <property type="entry name" value="EFh"/>
    <property type="match status" value="1"/>
</dbReference>
<dbReference type="InterPro" id="IPR029052">
    <property type="entry name" value="Metallo-depent_PP-like"/>
</dbReference>
<gene>
    <name evidence="7" type="primary">PPEF2</name>
    <name evidence="7" type="ORF">TNCV_3295621</name>
</gene>
<evidence type="ECO:0000256" key="2">
    <source>
        <dbReference type="ARBA" id="ARBA00022723"/>
    </source>
</evidence>
<comment type="cofactor">
    <cofactor evidence="1">
        <name>Mn(2+)</name>
        <dbReference type="ChEBI" id="CHEBI:29035"/>
    </cofactor>
</comment>
<proteinExistence type="predicted"/>
<dbReference type="Pfam" id="PF13499">
    <property type="entry name" value="EF-hand_7"/>
    <property type="match status" value="1"/>
</dbReference>
<dbReference type="PRINTS" id="PR00114">
    <property type="entry name" value="STPHPHTASE"/>
</dbReference>
<evidence type="ECO:0000313" key="8">
    <source>
        <dbReference type="Proteomes" id="UP000887159"/>
    </source>
</evidence>
<evidence type="ECO:0000313" key="7">
    <source>
        <dbReference type="EMBL" id="GFY21918.1"/>
    </source>
</evidence>
<dbReference type="AlphaFoldDB" id="A0A8X6T928"/>
<accession>A0A8X6T928</accession>
<sequence length="520" mass="58686">MGKNVRKSDLLLEKVKQGFFTREQLAWILKLEHNFILACLHPPQNPTREAVCRSTDNNQAGCFPGVHPGYSTTASGRESNGKPDAPYLQHWPYSNVSPGDTEETSPADRQEWTLFYLPSTAKLGPKGTQSLVVKVTESMPAYHEFKQLKTRRGGERCTLHLLRAQTSSSFFPSSVGAIVDLLWSDPRPQPGCSHNNYRGGGCFFGPEVTESFLESHQLQLLIRSHQCKIDGYEYAHNDKVLTVFSASNYYDTGSNRGAYIKLLGPDLLAHSVMYVSSKIARHATLRQRQGVMEKSALRELKRHIASKRFVLMKEFNKRNKAMVSTISLTDWCEAMEEAVGLGLPWRLLCPKLAHYDEDRQQVEYTTTLEDYHTYTEGLIEDGHTLLEALYKNKDALETVFKMIDKDGNGSISMEEFADACAFLGEQLGKSIPPGTIQDLAHSIDMNKDGFIDLNEFLEAFRLVNGNRPFPDDPRPEEAQNSDSDDEDEDEGSLERVQGEPDRNTIEEDLDVDDNCSLRRF</sequence>
<dbReference type="Gene3D" id="1.10.238.10">
    <property type="entry name" value="EF-hand"/>
    <property type="match status" value="1"/>
</dbReference>
<dbReference type="Gene3D" id="3.60.21.10">
    <property type="match status" value="1"/>
</dbReference>
<feature type="domain" description="EF-hand" evidence="6">
    <location>
        <begin position="391"/>
        <end position="426"/>
    </location>
</feature>
<comment type="caution">
    <text evidence="7">The sequence shown here is derived from an EMBL/GenBank/DDBJ whole genome shotgun (WGS) entry which is preliminary data.</text>
</comment>
<dbReference type="PROSITE" id="PS00018">
    <property type="entry name" value="EF_HAND_1"/>
    <property type="match status" value="2"/>
</dbReference>
<dbReference type="SMART" id="SM00054">
    <property type="entry name" value="EFh"/>
    <property type="match status" value="2"/>
</dbReference>
<feature type="compositionally biased region" description="Basic and acidic residues" evidence="5">
    <location>
        <begin position="492"/>
        <end position="505"/>
    </location>
</feature>
<dbReference type="PANTHER" id="PTHR45668">
    <property type="entry name" value="SERINE/THREONINE-PROTEIN PHOSPHATASE 5-RELATED"/>
    <property type="match status" value="1"/>
</dbReference>
<dbReference type="PANTHER" id="PTHR45668:SF3">
    <property type="entry name" value="SERINE_THREONINE-PROTEIN PHOSPHATASE RDGC"/>
    <property type="match status" value="1"/>
</dbReference>
<keyword evidence="3" id="KW-0106">Calcium</keyword>
<dbReference type="SUPFAM" id="SSF56300">
    <property type="entry name" value="Metallo-dependent phosphatases"/>
    <property type="match status" value="1"/>
</dbReference>
<dbReference type="InterPro" id="IPR011992">
    <property type="entry name" value="EF-hand-dom_pair"/>
</dbReference>
<dbReference type="GO" id="GO:0016787">
    <property type="term" value="F:hydrolase activity"/>
    <property type="evidence" value="ECO:0007669"/>
    <property type="project" value="InterPro"/>
</dbReference>
<evidence type="ECO:0000256" key="4">
    <source>
        <dbReference type="ARBA" id="ARBA00023211"/>
    </source>
</evidence>
<keyword evidence="4" id="KW-0464">Manganese</keyword>
<feature type="compositionally biased region" description="Acidic residues" evidence="5">
    <location>
        <begin position="482"/>
        <end position="491"/>
    </location>
</feature>
<feature type="region of interest" description="Disordered" evidence="5">
    <location>
        <begin position="464"/>
        <end position="520"/>
    </location>
</feature>